<dbReference type="OrthoDB" id="10280689at2759"/>
<protein>
    <submittedName>
        <fullName evidence="2">Uncharacterized protein</fullName>
    </submittedName>
</protein>
<proteinExistence type="predicted"/>
<dbReference type="InParanoid" id="A0A0C3KY07"/>
<reference evidence="2 3" key="1">
    <citation type="submission" date="2014-04" db="EMBL/GenBank/DDBJ databases">
        <authorList>
            <consortium name="DOE Joint Genome Institute"/>
            <person name="Kuo A."/>
            <person name="Kohler A."/>
            <person name="Costa M.D."/>
            <person name="Nagy L.G."/>
            <person name="Floudas D."/>
            <person name="Copeland A."/>
            <person name="Barry K.W."/>
            <person name="Cichocki N."/>
            <person name="Veneault-Fourrey C."/>
            <person name="LaButti K."/>
            <person name="Lindquist E.A."/>
            <person name="Lipzen A."/>
            <person name="Lundell T."/>
            <person name="Morin E."/>
            <person name="Murat C."/>
            <person name="Sun H."/>
            <person name="Tunlid A."/>
            <person name="Henrissat B."/>
            <person name="Grigoriev I.V."/>
            <person name="Hibbett D.S."/>
            <person name="Martin F."/>
            <person name="Nordberg H.P."/>
            <person name="Cantor M.N."/>
            <person name="Hua S.X."/>
        </authorList>
    </citation>
    <scope>NUCLEOTIDE SEQUENCE [LARGE SCALE GENOMIC DNA]</scope>
    <source>
        <strain evidence="2 3">Marx 270</strain>
    </source>
</reference>
<evidence type="ECO:0000256" key="1">
    <source>
        <dbReference type="SAM" id="MobiDB-lite"/>
    </source>
</evidence>
<evidence type="ECO:0000313" key="3">
    <source>
        <dbReference type="Proteomes" id="UP000054217"/>
    </source>
</evidence>
<dbReference type="HOGENOM" id="CLU_1741329_0_0_1"/>
<evidence type="ECO:0000313" key="2">
    <source>
        <dbReference type="EMBL" id="KIO14367.1"/>
    </source>
</evidence>
<reference evidence="3" key="2">
    <citation type="submission" date="2015-01" db="EMBL/GenBank/DDBJ databases">
        <title>Evolutionary Origins and Diversification of the Mycorrhizal Mutualists.</title>
        <authorList>
            <consortium name="DOE Joint Genome Institute"/>
            <consortium name="Mycorrhizal Genomics Consortium"/>
            <person name="Kohler A."/>
            <person name="Kuo A."/>
            <person name="Nagy L.G."/>
            <person name="Floudas D."/>
            <person name="Copeland A."/>
            <person name="Barry K.W."/>
            <person name="Cichocki N."/>
            <person name="Veneault-Fourrey C."/>
            <person name="LaButti K."/>
            <person name="Lindquist E.A."/>
            <person name="Lipzen A."/>
            <person name="Lundell T."/>
            <person name="Morin E."/>
            <person name="Murat C."/>
            <person name="Riley R."/>
            <person name="Ohm R."/>
            <person name="Sun H."/>
            <person name="Tunlid A."/>
            <person name="Henrissat B."/>
            <person name="Grigoriev I.V."/>
            <person name="Hibbett D.S."/>
            <person name="Martin F."/>
        </authorList>
    </citation>
    <scope>NUCLEOTIDE SEQUENCE [LARGE SCALE GENOMIC DNA]</scope>
    <source>
        <strain evidence="3">Marx 270</strain>
    </source>
</reference>
<gene>
    <name evidence="2" type="ORF">M404DRAFT_475889</name>
</gene>
<name>A0A0C3KY07_PISTI</name>
<organism evidence="2 3">
    <name type="scientific">Pisolithus tinctorius Marx 270</name>
    <dbReference type="NCBI Taxonomy" id="870435"/>
    <lineage>
        <taxon>Eukaryota</taxon>
        <taxon>Fungi</taxon>
        <taxon>Dikarya</taxon>
        <taxon>Basidiomycota</taxon>
        <taxon>Agaricomycotina</taxon>
        <taxon>Agaricomycetes</taxon>
        <taxon>Agaricomycetidae</taxon>
        <taxon>Boletales</taxon>
        <taxon>Sclerodermatineae</taxon>
        <taxon>Pisolithaceae</taxon>
        <taxon>Pisolithus</taxon>
    </lineage>
</organism>
<feature type="region of interest" description="Disordered" evidence="1">
    <location>
        <begin position="81"/>
        <end position="150"/>
    </location>
</feature>
<dbReference type="Proteomes" id="UP000054217">
    <property type="component" value="Unassembled WGS sequence"/>
</dbReference>
<dbReference type="AlphaFoldDB" id="A0A0C3KY07"/>
<keyword evidence="3" id="KW-1185">Reference proteome</keyword>
<feature type="region of interest" description="Disordered" evidence="1">
    <location>
        <begin position="1"/>
        <end position="35"/>
    </location>
</feature>
<dbReference type="EMBL" id="KN831945">
    <property type="protein sequence ID" value="KIO14367.1"/>
    <property type="molecule type" value="Genomic_DNA"/>
</dbReference>
<sequence>MSISSYTAPKASSGGTHSTTKLPAAQAQYSKTEESAFEGLRNIVHQLTNRQPATPYETLLEAARLMKVLPAENAKMRQQLSNMGGAPGDLTAKSGRSATGTHYTKPKFSNAERDAYSQRSSGQAQHGPGFSKAMTAAHQPNKAGASPYYQ</sequence>
<accession>A0A0C3KY07</accession>